<dbReference type="InterPro" id="IPR058279">
    <property type="entry name" value="DUF7973"/>
</dbReference>
<sequence length="340" mass="35326">MFDWMFLIIAFCGGVFGSAVGVLPAFICTGLVGLPGIAAGIAGSTFNWHGLLTFGPFFGPHISFASACVATAYARKRGYLKSGKEVTVSLMGLNKPDILLVGGIFGVLGYLIQMGVASFAGQGQTDTVALTVVIVALTGKVVFGEHGLKEIFGVLSEEAKARGRFALGGSNRWLAFQETMGQKVMIAIGAGGLSAYVTKVMLADPATASNALFVGFCISAASLIFLQAGQGTPITHHLTIGAAYAVAASGNIFWGVAMAVIASQLCDIGSRLFYNHGDAHVDPPAFAICTGATLTYLLNSAGVFKMGGSIFPLLIILLFVVWGLYDQKQSKISQSAETSA</sequence>
<dbReference type="AlphaFoldDB" id="A0A3G1L024"/>
<accession>A0A3G1L024</accession>
<keyword evidence="1" id="KW-0812">Transmembrane</keyword>
<organism evidence="3 4">
    <name type="scientific">Formimonas warabiya</name>
    <dbReference type="NCBI Taxonomy" id="1761012"/>
    <lineage>
        <taxon>Bacteria</taxon>
        <taxon>Bacillati</taxon>
        <taxon>Bacillota</taxon>
        <taxon>Clostridia</taxon>
        <taxon>Eubacteriales</taxon>
        <taxon>Peptococcaceae</taxon>
        <taxon>Candidatus Formimonas</taxon>
    </lineage>
</organism>
<keyword evidence="4" id="KW-1185">Reference proteome</keyword>
<feature type="domain" description="DUF7973" evidence="2">
    <location>
        <begin position="171"/>
        <end position="306"/>
    </location>
</feature>
<dbReference type="RefSeq" id="WP_148137382.1">
    <property type="nucleotide sequence ID" value="NZ_CP017634.1"/>
</dbReference>
<protein>
    <recommendedName>
        <fullName evidence="2">DUF7973 domain-containing protein</fullName>
    </recommendedName>
</protein>
<dbReference type="Pfam" id="PF25928">
    <property type="entry name" value="DUF7973"/>
    <property type="match status" value="2"/>
</dbReference>
<feature type="domain" description="DUF7973" evidence="2">
    <location>
        <begin position="5"/>
        <end position="144"/>
    </location>
</feature>
<feature type="transmembrane region" description="Helical" evidence="1">
    <location>
        <begin position="127"/>
        <end position="143"/>
    </location>
</feature>
<evidence type="ECO:0000313" key="3">
    <source>
        <dbReference type="EMBL" id="ATW27984.1"/>
    </source>
</evidence>
<keyword evidence="1" id="KW-1133">Transmembrane helix</keyword>
<feature type="transmembrane region" description="Helical" evidence="1">
    <location>
        <begin position="98"/>
        <end position="121"/>
    </location>
</feature>
<feature type="transmembrane region" description="Helical" evidence="1">
    <location>
        <begin position="306"/>
        <end position="325"/>
    </location>
</feature>
<reference evidence="3 4" key="1">
    <citation type="submission" date="2016-10" db="EMBL/GenBank/DDBJ databases">
        <title>Complete Genome Sequence of Peptococcaceae strain DCMF.</title>
        <authorList>
            <person name="Edwards R.J."/>
            <person name="Holland S.I."/>
            <person name="Deshpande N.P."/>
            <person name="Wong Y.K."/>
            <person name="Ertan H."/>
            <person name="Manefield M."/>
            <person name="Russell T.L."/>
            <person name="Lee M.J."/>
        </authorList>
    </citation>
    <scope>NUCLEOTIDE SEQUENCE [LARGE SCALE GENOMIC DNA]</scope>
    <source>
        <strain evidence="3 4">DCMF</strain>
    </source>
</reference>
<dbReference type="Proteomes" id="UP000323521">
    <property type="component" value="Chromosome"/>
</dbReference>
<feature type="transmembrane region" description="Helical" evidence="1">
    <location>
        <begin position="238"/>
        <end position="262"/>
    </location>
</feature>
<evidence type="ECO:0000313" key="4">
    <source>
        <dbReference type="Proteomes" id="UP000323521"/>
    </source>
</evidence>
<name>A0A3G1L024_FORW1</name>
<proteinExistence type="predicted"/>
<dbReference type="KEGG" id="fwa:DCMF_27415"/>
<evidence type="ECO:0000259" key="2">
    <source>
        <dbReference type="Pfam" id="PF25928"/>
    </source>
</evidence>
<keyword evidence="1" id="KW-0472">Membrane</keyword>
<evidence type="ECO:0000256" key="1">
    <source>
        <dbReference type="SAM" id="Phobius"/>
    </source>
</evidence>
<gene>
    <name evidence="3" type="ORF">DCMF_27415</name>
</gene>
<feature type="transmembrane region" description="Helical" evidence="1">
    <location>
        <begin position="208"/>
        <end position="226"/>
    </location>
</feature>
<dbReference type="EMBL" id="CP017634">
    <property type="protein sequence ID" value="ATW27984.1"/>
    <property type="molecule type" value="Genomic_DNA"/>
</dbReference>
<dbReference type="OrthoDB" id="4484645at2"/>